<organism evidence="1 2">
    <name type="scientific">Ditylenchus destructor</name>
    <dbReference type="NCBI Taxonomy" id="166010"/>
    <lineage>
        <taxon>Eukaryota</taxon>
        <taxon>Metazoa</taxon>
        <taxon>Ecdysozoa</taxon>
        <taxon>Nematoda</taxon>
        <taxon>Chromadorea</taxon>
        <taxon>Rhabditida</taxon>
        <taxon>Tylenchina</taxon>
        <taxon>Tylenchomorpha</taxon>
        <taxon>Sphaerularioidea</taxon>
        <taxon>Anguinidae</taxon>
        <taxon>Anguininae</taxon>
        <taxon>Ditylenchus</taxon>
    </lineage>
</organism>
<keyword evidence="2" id="KW-1185">Reference proteome</keyword>
<dbReference type="Proteomes" id="UP001201812">
    <property type="component" value="Unassembled WGS sequence"/>
</dbReference>
<evidence type="ECO:0000313" key="2">
    <source>
        <dbReference type="Proteomes" id="UP001201812"/>
    </source>
</evidence>
<accession>A0AAD4QXQ0</accession>
<gene>
    <name evidence="1" type="ORF">DdX_18856</name>
</gene>
<name>A0AAD4QXQ0_9BILA</name>
<dbReference type="AlphaFoldDB" id="A0AAD4QXQ0"/>
<comment type="caution">
    <text evidence="1">The sequence shown here is derived from an EMBL/GenBank/DDBJ whole genome shotgun (WGS) entry which is preliminary data.</text>
</comment>
<reference evidence="1" key="1">
    <citation type="submission" date="2022-01" db="EMBL/GenBank/DDBJ databases">
        <title>Genome Sequence Resource for Two Populations of Ditylenchus destructor, the Migratory Endoparasitic Phytonematode.</title>
        <authorList>
            <person name="Zhang H."/>
            <person name="Lin R."/>
            <person name="Xie B."/>
        </authorList>
    </citation>
    <scope>NUCLEOTIDE SEQUENCE</scope>
    <source>
        <strain evidence="1">BazhouSP</strain>
    </source>
</reference>
<protein>
    <submittedName>
        <fullName evidence="1">Uncharacterized protein</fullName>
    </submittedName>
</protein>
<dbReference type="EMBL" id="JAKKPZ010000306">
    <property type="protein sequence ID" value="KAI1696806.1"/>
    <property type="molecule type" value="Genomic_DNA"/>
</dbReference>
<sequence length="83" mass="9334">MPQEGWAGPMSAGLSIDLTQKVGHADSRVVANTQPAVNWPDPMNAALAEEFWTTRERWIGLRQRLALTKFHDRFGFNSLLEVP</sequence>
<evidence type="ECO:0000313" key="1">
    <source>
        <dbReference type="EMBL" id="KAI1696806.1"/>
    </source>
</evidence>
<proteinExistence type="predicted"/>